<sequence length="218" mass="24828">MSFDVERFADLLKSAKGNRSINKYAQDIDISAAHISRLIRGLIGTPPSPETINKFAQGAHNGVSYNELMMAAGHIGKANVNEDGNADRETGSRLEKEFLHILLSELYQQDYEWSFEKSRGARFTPDFTIKLNNADYTVWHIELKSSTVIKDPYLYRLYGTIATLEMSPSVKFTIAVESLEAYNYIKDFPPVSLRANLFVMLVDFQKKAIVNEERLCRY</sequence>
<accession>A0A398CS39</accession>
<dbReference type="EMBL" id="QXJM01000039">
    <property type="protein sequence ID" value="RIE01754.1"/>
    <property type="molecule type" value="Genomic_DNA"/>
</dbReference>
<dbReference type="Proteomes" id="UP000266340">
    <property type="component" value="Unassembled WGS sequence"/>
</dbReference>
<dbReference type="AlphaFoldDB" id="A0A398CS39"/>
<evidence type="ECO:0000313" key="2">
    <source>
        <dbReference type="Proteomes" id="UP000266340"/>
    </source>
</evidence>
<proteinExistence type="predicted"/>
<comment type="caution">
    <text evidence="1">The sequence shown here is derived from an EMBL/GenBank/DDBJ whole genome shotgun (WGS) entry which is preliminary data.</text>
</comment>
<evidence type="ECO:0000313" key="1">
    <source>
        <dbReference type="EMBL" id="RIE01754.1"/>
    </source>
</evidence>
<gene>
    <name evidence="1" type="ORF">D3H35_13200</name>
</gene>
<organism evidence="1 2">
    <name type="scientific">Cohnella faecalis</name>
    <dbReference type="NCBI Taxonomy" id="2315694"/>
    <lineage>
        <taxon>Bacteria</taxon>
        <taxon>Bacillati</taxon>
        <taxon>Bacillota</taxon>
        <taxon>Bacilli</taxon>
        <taxon>Bacillales</taxon>
        <taxon>Paenibacillaceae</taxon>
        <taxon>Cohnella</taxon>
    </lineage>
</organism>
<name>A0A398CS39_9BACL</name>
<keyword evidence="2" id="KW-1185">Reference proteome</keyword>
<protein>
    <submittedName>
        <fullName evidence="1">Uncharacterized protein</fullName>
    </submittedName>
</protein>
<reference evidence="1 2" key="1">
    <citation type="submission" date="2018-09" db="EMBL/GenBank/DDBJ databases">
        <title>Cohnella cavernae sp. nov., isolated from a karst cave.</title>
        <authorList>
            <person name="Zhu H."/>
        </authorList>
    </citation>
    <scope>NUCLEOTIDE SEQUENCE [LARGE SCALE GENOMIC DNA]</scope>
    <source>
        <strain evidence="1 2">K2E09-144</strain>
    </source>
</reference>